<reference evidence="1" key="1">
    <citation type="submission" date="2025-05" db="UniProtKB">
        <authorList>
            <consortium name="RefSeq"/>
        </authorList>
    </citation>
    <scope>NUCLEOTIDE SEQUENCE [LARGE SCALE GENOMIC DNA]</scope>
</reference>
<dbReference type="GeneID" id="136076784"/>
<sequence length="1276" mass="146955">MELNNPINIFAVQDNSNKISQTIIDHVIPVEDEYSVDFNVKKDEDKKVMIAMKNLSKCGSSIAVENALVHNIIMIPPILQVEESLLSLGSHGNVDGVFYCLLIKVNALGKEISLARYFEFGSFTGYFDNIAHGKLKKDLGVDEILPYCVFTIKDVDMELALKKETFGHRTKSGSKSRIHKSRTFNRLIYECKGGLNESLKKLIIELDKNNFCVFYHLIAACLLKDQLWEGVNQGNKKYFICQPSEKAEEWETSLMLHRSNPQGASMYGKLWTSLLENPSLEAQFRILSDLPNHHKWMWDNLVKSVKYEQKFSNSCRYFPGSPRNRILQASFYRVSSDNIIVSILKNVFGVEETVTYPSRKENLSLIVSKAKKRRISKESFLDQELQYNDLHCGKKVVLNNIGITDSINEVNLVQHFTKRNSLYEYFCGELFSHGVLGWRVRKPSLSICVMNNYNHENGNFQDKEFVHVKAETMCSTTIYNCSCKTFSSCVFFQSEKLTNVNNCCHCRLLNQLIQMLDNPDFIPENSLLNKKKLMDSLIYLKSNVFELISKSGVERYSVVADSCAFVTIFEISKSSRKVIKCHDSLCQISEGSTRQINNLHNGCLCPHLKVFREYFYLVQNTVESFCNDKDKVVSFDSELEDNLPRDKWEDVFDVASGLWTFGINAPSKKTVSNDQFNEKFSNDIVKRQSATNGYCFMPSVVLDNCDCGAGWVSESVLTGYTEFYHKINMYTDREVIECDVFMRKCLSNTCTSYWDGCEDSVFCLSKSTCAGYELGWEFVDFVLSKGTFSGFVNFYSNKYKRRSTSYLPFMSTQTFIDWFFAWASHMHIDFREKCHMCPENQQIPVLACDATKIGISFKNSFVKPIESAELYEIFPTPLRRLDRSFIFNSEKLDSKQFSEARAHLKKICLYILSVENSDYLNFDDDTLQLNSVLVSYIPAECVPSFQLMTSQSPVPNILRCSYAKVFKILAADSSLDSLIPLRFTNEIACICEHFLSNLGDCELVVKFCYLLRRFSPELARLVEISSNYNNTPSGDILLLIQYCCNFVKKIHISDVEPNNAEVIEGTYNPPRYGRAYYFEKHGCQIRKMRTFSADKGSSNNIFDDIPSEICNKLFPQVSKKGVSFLFLWFCPIHGHCYGFHIIPGSEGRKDPHASLYTHLEVAPENIVYDFACSLSEFCHNRESGYFKNTSFFHDVFHGYTHKCAEVFRCNRLGNFYPINSSICEQFNSFLQNIKYSAKLMTQTHFCFYLQFFIHIWNQRKKNLFEKRIIVSECTRE</sequence>
<gene>
    <name evidence="2" type="primary">LOC136076784</name>
</gene>
<evidence type="ECO:0000313" key="2">
    <source>
        <dbReference type="RefSeq" id="XP_065646305.1"/>
    </source>
</evidence>
<accession>A0ABM4BBK4</accession>
<dbReference type="RefSeq" id="XP_065646305.1">
    <property type="nucleotide sequence ID" value="XM_065790233.1"/>
</dbReference>
<dbReference type="PANTHER" id="PTHR34305:SF1">
    <property type="entry name" value="SWIM-TYPE DOMAIN-CONTAINING PROTEIN"/>
    <property type="match status" value="1"/>
</dbReference>
<dbReference type="PANTHER" id="PTHR34305">
    <property type="entry name" value="EXPRESSED PROTEIN"/>
    <property type="match status" value="1"/>
</dbReference>
<proteinExistence type="predicted"/>
<name>A0ABM4BBK4_HYDVU</name>
<evidence type="ECO:0000313" key="1">
    <source>
        <dbReference type="Proteomes" id="UP001652625"/>
    </source>
</evidence>
<organism evidence="1 2">
    <name type="scientific">Hydra vulgaris</name>
    <name type="common">Hydra</name>
    <name type="synonym">Hydra attenuata</name>
    <dbReference type="NCBI Taxonomy" id="6087"/>
    <lineage>
        <taxon>Eukaryota</taxon>
        <taxon>Metazoa</taxon>
        <taxon>Cnidaria</taxon>
        <taxon>Hydrozoa</taxon>
        <taxon>Hydroidolina</taxon>
        <taxon>Anthoathecata</taxon>
        <taxon>Aplanulata</taxon>
        <taxon>Hydridae</taxon>
        <taxon>Hydra</taxon>
    </lineage>
</organism>
<dbReference type="Proteomes" id="UP001652625">
    <property type="component" value="Chromosome 02"/>
</dbReference>
<protein>
    <submittedName>
        <fullName evidence="2">Uncharacterized protein LOC136076784</fullName>
    </submittedName>
</protein>
<keyword evidence="1" id="KW-1185">Reference proteome</keyword>
<reference evidence="2" key="2">
    <citation type="submission" date="2025-08" db="UniProtKB">
        <authorList>
            <consortium name="RefSeq"/>
        </authorList>
    </citation>
    <scope>IDENTIFICATION</scope>
</reference>